<sequence length="76" mass="7736">MGILDTLGEVAGAVAAVEAAKKLDPNAGLLTEGLAAVAGFKGAGKLEDMVEHKEKGEAESNEVEAQPQTQDNDSQA</sequence>
<dbReference type="OrthoDB" id="5958896at2"/>
<dbReference type="PATRIC" id="fig|1217721.7.peg.2343"/>
<feature type="region of interest" description="Disordered" evidence="1">
    <location>
        <begin position="48"/>
        <end position="76"/>
    </location>
</feature>
<gene>
    <name evidence="2" type="ORF">HY57_11340</name>
</gene>
<organism evidence="2 3">
    <name type="scientific">Dyella japonica A8</name>
    <dbReference type="NCBI Taxonomy" id="1217721"/>
    <lineage>
        <taxon>Bacteria</taxon>
        <taxon>Pseudomonadati</taxon>
        <taxon>Pseudomonadota</taxon>
        <taxon>Gammaproteobacteria</taxon>
        <taxon>Lysobacterales</taxon>
        <taxon>Rhodanobacteraceae</taxon>
        <taxon>Dyella</taxon>
    </lineage>
</organism>
<evidence type="ECO:0000256" key="1">
    <source>
        <dbReference type="SAM" id="MobiDB-lite"/>
    </source>
</evidence>
<proteinExistence type="predicted"/>
<protein>
    <submittedName>
        <fullName evidence="2">Uncharacterized protein</fullName>
    </submittedName>
</protein>
<accession>A0A075K0X9</accession>
<reference evidence="2 3" key="1">
    <citation type="submission" date="2014-07" db="EMBL/GenBank/DDBJ databases">
        <title>Complete Genome Sequence of Dyella japonica Strain A8 Isolated from Malaysian Tropical Soil.</title>
        <authorList>
            <person name="Hui R.K.H."/>
            <person name="Chen J.-W."/>
            <person name="Chan K.-G."/>
            <person name="Leung F.C.C."/>
        </authorList>
    </citation>
    <scope>NUCLEOTIDE SEQUENCE [LARGE SCALE GENOMIC DNA]</scope>
    <source>
        <strain evidence="2 3">A8</strain>
    </source>
</reference>
<dbReference type="RefSeq" id="WP_019466945.1">
    <property type="nucleotide sequence ID" value="NZ_ALOY01000180.1"/>
</dbReference>
<dbReference type="EMBL" id="CP008884">
    <property type="protein sequence ID" value="AIF47814.1"/>
    <property type="molecule type" value="Genomic_DNA"/>
</dbReference>
<evidence type="ECO:0000313" key="2">
    <source>
        <dbReference type="EMBL" id="AIF47814.1"/>
    </source>
</evidence>
<dbReference type="HOGENOM" id="CLU_179110_0_0_6"/>
<dbReference type="AlphaFoldDB" id="A0A075K0X9"/>
<dbReference type="KEGG" id="dja:HY57_11340"/>
<dbReference type="Proteomes" id="UP000027987">
    <property type="component" value="Chromosome"/>
</dbReference>
<keyword evidence="3" id="KW-1185">Reference proteome</keyword>
<evidence type="ECO:0000313" key="3">
    <source>
        <dbReference type="Proteomes" id="UP000027987"/>
    </source>
</evidence>
<feature type="compositionally biased region" description="Polar residues" evidence="1">
    <location>
        <begin position="66"/>
        <end position="76"/>
    </location>
</feature>
<name>A0A075K0X9_9GAMM</name>
<feature type="compositionally biased region" description="Basic and acidic residues" evidence="1">
    <location>
        <begin position="48"/>
        <end position="58"/>
    </location>
</feature>